<name>A0A939JMD7_9ACTN</name>
<protein>
    <recommendedName>
        <fullName evidence="3">Head-tail adaptor protein</fullName>
    </recommendedName>
</protein>
<comment type="caution">
    <text evidence="1">The sequence shown here is derived from an EMBL/GenBank/DDBJ whole genome shotgun (WGS) entry which is preliminary data.</text>
</comment>
<dbReference type="RefSeq" id="WP_207247462.1">
    <property type="nucleotide sequence ID" value="NZ_JAFMOF010000002.1"/>
</dbReference>
<evidence type="ECO:0008006" key="3">
    <source>
        <dbReference type="Google" id="ProtNLM"/>
    </source>
</evidence>
<proteinExistence type="predicted"/>
<sequence>MIFDRRAPVELRVYPPAETDDGYGGSAPGLGRPVTIRAFVQPLDALEGVATGWAAPVRWKVLTGPCEAVQAWARVEMDGELWHVVDPPRVHGASRRTRYLSAVIEGGSGGVREAQHP</sequence>
<keyword evidence="2" id="KW-1185">Reference proteome</keyword>
<reference evidence="1" key="1">
    <citation type="submission" date="2021-03" db="EMBL/GenBank/DDBJ databases">
        <title>Streptomyces strains.</title>
        <authorList>
            <person name="Lund M.B."/>
            <person name="Toerring T."/>
        </authorList>
    </citation>
    <scope>NUCLEOTIDE SEQUENCE</scope>
    <source>
        <strain evidence="1">JCM 4242</strain>
    </source>
</reference>
<accession>A0A939JMD7</accession>
<evidence type="ECO:0000313" key="1">
    <source>
        <dbReference type="EMBL" id="MBO0654071.1"/>
    </source>
</evidence>
<dbReference type="EMBL" id="JAFMOF010000002">
    <property type="protein sequence ID" value="MBO0654071.1"/>
    <property type="molecule type" value="Genomic_DNA"/>
</dbReference>
<evidence type="ECO:0000313" key="2">
    <source>
        <dbReference type="Proteomes" id="UP000664781"/>
    </source>
</evidence>
<gene>
    <name evidence="1" type="ORF">J1792_15200</name>
</gene>
<dbReference type="Proteomes" id="UP000664781">
    <property type="component" value="Unassembled WGS sequence"/>
</dbReference>
<organism evidence="1 2">
    <name type="scientific">Streptomyces triculaminicus</name>
    <dbReference type="NCBI Taxonomy" id="2816232"/>
    <lineage>
        <taxon>Bacteria</taxon>
        <taxon>Bacillati</taxon>
        <taxon>Actinomycetota</taxon>
        <taxon>Actinomycetes</taxon>
        <taxon>Kitasatosporales</taxon>
        <taxon>Streptomycetaceae</taxon>
        <taxon>Streptomyces</taxon>
    </lineage>
</organism>
<dbReference type="AlphaFoldDB" id="A0A939JMD7"/>